<gene>
    <name evidence="1" type="ORF">ETAA8_00120</name>
</gene>
<evidence type="ECO:0000313" key="2">
    <source>
        <dbReference type="Proteomes" id="UP000315017"/>
    </source>
</evidence>
<keyword evidence="2" id="KW-1185">Reference proteome</keyword>
<organism evidence="1 2">
    <name type="scientific">Anatilimnocola aggregata</name>
    <dbReference type="NCBI Taxonomy" id="2528021"/>
    <lineage>
        <taxon>Bacteria</taxon>
        <taxon>Pseudomonadati</taxon>
        <taxon>Planctomycetota</taxon>
        <taxon>Planctomycetia</taxon>
        <taxon>Pirellulales</taxon>
        <taxon>Pirellulaceae</taxon>
        <taxon>Anatilimnocola</taxon>
    </lineage>
</organism>
<reference evidence="1 2" key="1">
    <citation type="submission" date="2019-02" db="EMBL/GenBank/DDBJ databases">
        <title>Deep-cultivation of Planctomycetes and their phenomic and genomic characterization uncovers novel biology.</title>
        <authorList>
            <person name="Wiegand S."/>
            <person name="Jogler M."/>
            <person name="Boedeker C."/>
            <person name="Pinto D."/>
            <person name="Vollmers J."/>
            <person name="Rivas-Marin E."/>
            <person name="Kohn T."/>
            <person name="Peeters S.H."/>
            <person name="Heuer A."/>
            <person name="Rast P."/>
            <person name="Oberbeckmann S."/>
            <person name="Bunk B."/>
            <person name="Jeske O."/>
            <person name="Meyerdierks A."/>
            <person name="Storesund J.E."/>
            <person name="Kallscheuer N."/>
            <person name="Luecker S."/>
            <person name="Lage O.M."/>
            <person name="Pohl T."/>
            <person name="Merkel B.J."/>
            <person name="Hornburger P."/>
            <person name="Mueller R.-W."/>
            <person name="Bruemmer F."/>
            <person name="Labrenz M."/>
            <person name="Spormann A.M."/>
            <person name="Op den Camp H."/>
            <person name="Overmann J."/>
            <person name="Amann R."/>
            <person name="Jetten M.S.M."/>
            <person name="Mascher T."/>
            <person name="Medema M.H."/>
            <person name="Devos D.P."/>
            <person name="Kaster A.-K."/>
            <person name="Ovreas L."/>
            <person name="Rohde M."/>
            <person name="Galperin M.Y."/>
            <person name="Jogler C."/>
        </authorList>
    </citation>
    <scope>NUCLEOTIDE SEQUENCE [LARGE SCALE GENOMIC DNA]</scope>
    <source>
        <strain evidence="1 2">ETA_A8</strain>
    </source>
</reference>
<dbReference type="RefSeq" id="WP_145083049.1">
    <property type="nucleotide sequence ID" value="NZ_CP036274.1"/>
</dbReference>
<evidence type="ECO:0000313" key="1">
    <source>
        <dbReference type="EMBL" id="QDU24951.1"/>
    </source>
</evidence>
<accession>A0A517Y3Y3</accession>
<dbReference type="Proteomes" id="UP000315017">
    <property type="component" value="Chromosome"/>
</dbReference>
<name>A0A517Y3Y3_9BACT</name>
<protein>
    <submittedName>
        <fullName evidence="1">Uncharacterized protein</fullName>
    </submittedName>
</protein>
<dbReference type="EMBL" id="CP036274">
    <property type="protein sequence ID" value="QDU24951.1"/>
    <property type="molecule type" value="Genomic_DNA"/>
</dbReference>
<sequence length="87" mass="9361">MPSLQLVINVYGGLVQEVFCSDPEIEVLLVDWDVEPADAEHPSIVHVPADDRRPQLAYVAPLAVQALDALQGTQVAAAINTAEQAAW</sequence>
<proteinExistence type="predicted"/>
<dbReference type="AlphaFoldDB" id="A0A517Y3Y3"/>
<dbReference type="KEGG" id="aagg:ETAA8_00120"/>